<dbReference type="Proteomes" id="UP000256970">
    <property type="component" value="Unassembled WGS sequence"/>
</dbReference>
<dbReference type="PANTHER" id="PTHR40036">
    <property type="entry name" value="MACROCIN O-METHYLTRANSFERASE"/>
    <property type="match status" value="1"/>
</dbReference>
<sequence length="310" mass="33402">MAYGATGPTAASICSREGSHNIVAVRFQSQKLVDASLAEDKLGKAGAARPRKQEGCSVPATWEEVANLEGLQLPPAVAVECMKGSSLTEAEVADAVEYTINARSTVVSGPRLRATAWLTWAALSAVGGDIVETGVFTGGSTALMLRQVVEKAARCDTKLWAYDSFKGLPPTSSQDEKKGVGVVGKQGEYSAGRAQFDTNVANALQGRSYRERLQVTAGWFNETLPASQVKRIAFLRLDGDLYVSTMDALQALYDKVAPGGYIYVDDYLSYRGCKRAVDEFRLARNIAAPLHVVLETGGQIEAVWWRKPDC</sequence>
<dbReference type="Pfam" id="PF05711">
    <property type="entry name" value="TylF"/>
    <property type="match status" value="1"/>
</dbReference>
<keyword evidence="2" id="KW-1185">Reference proteome</keyword>
<evidence type="ECO:0008006" key="3">
    <source>
        <dbReference type="Google" id="ProtNLM"/>
    </source>
</evidence>
<dbReference type="SUPFAM" id="SSF53335">
    <property type="entry name" value="S-adenosyl-L-methionine-dependent methyltransferases"/>
    <property type="match status" value="1"/>
</dbReference>
<dbReference type="EMBL" id="FNXT01000041">
    <property type="protein sequence ID" value="SZX60005.1"/>
    <property type="molecule type" value="Genomic_DNA"/>
</dbReference>
<accession>A0A383V363</accession>
<protein>
    <recommendedName>
        <fullName evidence="3">Macrocin O-methyltransferase</fullName>
    </recommendedName>
</protein>
<gene>
    <name evidence="1" type="ORF">BQ4739_LOCUS592</name>
</gene>
<evidence type="ECO:0000313" key="2">
    <source>
        <dbReference type="Proteomes" id="UP000256970"/>
    </source>
</evidence>
<evidence type="ECO:0000313" key="1">
    <source>
        <dbReference type="EMBL" id="SZX60005.1"/>
    </source>
</evidence>
<dbReference type="Gene3D" id="3.40.50.150">
    <property type="entry name" value="Vaccinia Virus protein VP39"/>
    <property type="match status" value="1"/>
</dbReference>
<reference evidence="1 2" key="1">
    <citation type="submission" date="2016-10" db="EMBL/GenBank/DDBJ databases">
        <authorList>
            <person name="Cai Z."/>
        </authorList>
    </citation>
    <scope>NUCLEOTIDE SEQUENCE [LARGE SCALE GENOMIC DNA]</scope>
</reference>
<dbReference type="InterPro" id="IPR008884">
    <property type="entry name" value="TylF_MeTrfase"/>
</dbReference>
<dbReference type="AlphaFoldDB" id="A0A383V363"/>
<name>A0A383V363_TETOB</name>
<organism evidence="1 2">
    <name type="scientific">Tetradesmus obliquus</name>
    <name type="common">Green alga</name>
    <name type="synonym">Acutodesmus obliquus</name>
    <dbReference type="NCBI Taxonomy" id="3088"/>
    <lineage>
        <taxon>Eukaryota</taxon>
        <taxon>Viridiplantae</taxon>
        <taxon>Chlorophyta</taxon>
        <taxon>core chlorophytes</taxon>
        <taxon>Chlorophyceae</taxon>
        <taxon>CS clade</taxon>
        <taxon>Sphaeropleales</taxon>
        <taxon>Scenedesmaceae</taxon>
        <taxon>Tetradesmus</taxon>
    </lineage>
</organism>
<proteinExistence type="predicted"/>
<dbReference type="PANTHER" id="PTHR40036:SF1">
    <property type="entry name" value="MACROCIN O-METHYLTRANSFERASE"/>
    <property type="match status" value="1"/>
</dbReference>
<dbReference type="InterPro" id="IPR029063">
    <property type="entry name" value="SAM-dependent_MTases_sf"/>
</dbReference>